<gene>
    <name evidence="1" type="ORF">CEXT_598581</name>
</gene>
<accession>A0AAV4SQE4</accession>
<dbReference type="Proteomes" id="UP001054945">
    <property type="component" value="Unassembled WGS sequence"/>
</dbReference>
<sequence length="130" mass="15649">MADEQPQLSRVMEFSYRAMASLPRIVCRGEREQESSFSRWPTINPNSRTLWNLVTGRWHQCRAAGKMRCKLEWEDFDLRCRARGRIGFQFLSFWDEKWPNHSGCNYRQIHFNLKQRLDEAEQEFQECISV</sequence>
<comment type="caution">
    <text evidence="1">The sequence shown here is derived from an EMBL/GenBank/DDBJ whole genome shotgun (WGS) entry which is preliminary data.</text>
</comment>
<proteinExistence type="predicted"/>
<evidence type="ECO:0000313" key="1">
    <source>
        <dbReference type="EMBL" id="GIY35506.1"/>
    </source>
</evidence>
<dbReference type="AlphaFoldDB" id="A0AAV4SQE4"/>
<name>A0AAV4SQE4_CAEEX</name>
<keyword evidence="2" id="KW-1185">Reference proteome</keyword>
<reference evidence="1 2" key="1">
    <citation type="submission" date="2021-06" db="EMBL/GenBank/DDBJ databases">
        <title>Caerostris extrusa draft genome.</title>
        <authorList>
            <person name="Kono N."/>
            <person name="Arakawa K."/>
        </authorList>
    </citation>
    <scope>NUCLEOTIDE SEQUENCE [LARGE SCALE GENOMIC DNA]</scope>
</reference>
<protein>
    <submittedName>
        <fullName evidence="1">Uncharacterized protein</fullName>
    </submittedName>
</protein>
<evidence type="ECO:0000313" key="2">
    <source>
        <dbReference type="Proteomes" id="UP001054945"/>
    </source>
</evidence>
<dbReference type="EMBL" id="BPLR01009920">
    <property type="protein sequence ID" value="GIY35506.1"/>
    <property type="molecule type" value="Genomic_DNA"/>
</dbReference>
<organism evidence="1 2">
    <name type="scientific">Caerostris extrusa</name>
    <name type="common">Bark spider</name>
    <name type="synonym">Caerostris bankana</name>
    <dbReference type="NCBI Taxonomy" id="172846"/>
    <lineage>
        <taxon>Eukaryota</taxon>
        <taxon>Metazoa</taxon>
        <taxon>Ecdysozoa</taxon>
        <taxon>Arthropoda</taxon>
        <taxon>Chelicerata</taxon>
        <taxon>Arachnida</taxon>
        <taxon>Araneae</taxon>
        <taxon>Araneomorphae</taxon>
        <taxon>Entelegynae</taxon>
        <taxon>Araneoidea</taxon>
        <taxon>Araneidae</taxon>
        <taxon>Caerostris</taxon>
    </lineage>
</organism>